<gene>
    <name evidence="1" type="ORF">CTRU02_214027</name>
</gene>
<evidence type="ECO:0000313" key="2">
    <source>
        <dbReference type="Proteomes" id="UP000805649"/>
    </source>
</evidence>
<protein>
    <submittedName>
        <fullName evidence="1">Nad dependent epimerase dehydratase</fullName>
    </submittedName>
</protein>
<organism evidence="1 2">
    <name type="scientific">Colletotrichum truncatum</name>
    <name type="common">Anthracnose fungus</name>
    <name type="synonym">Colletotrichum capsici</name>
    <dbReference type="NCBI Taxonomy" id="5467"/>
    <lineage>
        <taxon>Eukaryota</taxon>
        <taxon>Fungi</taxon>
        <taxon>Dikarya</taxon>
        <taxon>Ascomycota</taxon>
        <taxon>Pezizomycotina</taxon>
        <taxon>Sordariomycetes</taxon>
        <taxon>Hypocreomycetidae</taxon>
        <taxon>Glomerellales</taxon>
        <taxon>Glomerellaceae</taxon>
        <taxon>Colletotrichum</taxon>
        <taxon>Colletotrichum truncatum species complex</taxon>
    </lineage>
</organism>
<sequence>MGGAPSIPTDPSRRIQVIGAGYSRTGTVSLQLALEKLLNGPVMHGGTQILRREDAYVKKLVQAYRARHERNHTRLRNLLDEVFTGFVGCTDIPPIDFIPELMELYPDAKVVLITRDPKRWAASIECVRKEVSKWWIPYLMWPIPGWRFFPTLLKEFEKTAIRIIGAYHEHSDPSLALLHNWNRSVQELVPKEKLLIFRLEEGWDPLCKFLNVDVPNEPFPNANDSAALERTAQEITTKVLVFWGMAVGATSAVSFILWNFWTAR</sequence>
<evidence type="ECO:0000313" key="1">
    <source>
        <dbReference type="EMBL" id="KAL0931292.1"/>
    </source>
</evidence>
<dbReference type="Proteomes" id="UP000805649">
    <property type="component" value="Unassembled WGS sequence"/>
</dbReference>
<name>A0ACC3YJB1_COLTU</name>
<dbReference type="EMBL" id="VUJX02000010">
    <property type="protein sequence ID" value="KAL0931292.1"/>
    <property type="molecule type" value="Genomic_DNA"/>
</dbReference>
<accession>A0ACC3YJB1</accession>
<comment type="caution">
    <text evidence="1">The sequence shown here is derived from an EMBL/GenBank/DDBJ whole genome shotgun (WGS) entry which is preliminary data.</text>
</comment>
<reference evidence="1 2" key="1">
    <citation type="journal article" date="2020" name="Phytopathology">
        <title>Genome Sequence Resources of Colletotrichum truncatum, C. plurivorum, C. musicola, and C. sojae: Four Species Pathogenic to Soybean (Glycine max).</title>
        <authorList>
            <person name="Rogerio F."/>
            <person name="Boufleur T.R."/>
            <person name="Ciampi-Guillardi M."/>
            <person name="Sukno S.A."/>
            <person name="Thon M.R."/>
            <person name="Massola Junior N.S."/>
            <person name="Baroncelli R."/>
        </authorList>
    </citation>
    <scope>NUCLEOTIDE SEQUENCE [LARGE SCALE GENOMIC DNA]</scope>
    <source>
        <strain evidence="1 2">CMES1059</strain>
    </source>
</reference>
<keyword evidence="2" id="KW-1185">Reference proteome</keyword>
<proteinExistence type="predicted"/>